<gene>
    <name evidence="2" type="ORF">NNL39_04110</name>
</gene>
<keyword evidence="1" id="KW-1133">Transmembrane helix</keyword>
<organism evidence="2 3">
    <name type="scientific">Microcella humidisoli</name>
    <dbReference type="NCBI Taxonomy" id="2963406"/>
    <lineage>
        <taxon>Bacteria</taxon>
        <taxon>Bacillati</taxon>
        <taxon>Actinomycetota</taxon>
        <taxon>Actinomycetes</taxon>
        <taxon>Micrococcales</taxon>
        <taxon>Microbacteriaceae</taxon>
        <taxon>Microcella</taxon>
    </lineage>
</organism>
<evidence type="ECO:0000256" key="1">
    <source>
        <dbReference type="SAM" id="Phobius"/>
    </source>
</evidence>
<reference evidence="2" key="1">
    <citation type="submission" date="2022-07" db="EMBL/GenBank/DDBJ databases">
        <title>Taxonomic analysis of Microcella humidisoli nov. sp., isolated from riverside soil.</title>
        <authorList>
            <person name="Molina K.M."/>
            <person name="Kim S.B."/>
        </authorList>
    </citation>
    <scope>NUCLEOTIDE SEQUENCE</scope>
    <source>
        <strain evidence="2">MMS21-STM10</strain>
    </source>
</reference>
<dbReference type="RefSeq" id="WP_255160428.1">
    <property type="nucleotide sequence ID" value="NZ_CP101497.1"/>
</dbReference>
<keyword evidence="3" id="KW-1185">Reference proteome</keyword>
<sequence>MISHRLRAVAAGIPIAVLTTVLMASPGFAAESLRIDTPLAGTAVGGDLAIEGTIVGATEVDLVLGLAPQSLGDCGSPVIEERLELAESRFSATLSTTAVPDGAYCLTAIADGGRLSTVVGDITVNNAVTNGESTDGFQLPTEALGGDDRPGTLPAVLAATPLEASLGLLGPAVLATTAVVALVVLGFGLWARRRLVS</sequence>
<evidence type="ECO:0008006" key="4">
    <source>
        <dbReference type="Google" id="ProtNLM"/>
    </source>
</evidence>
<dbReference type="Proteomes" id="UP001060039">
    <property type="component" value="Chromosome"/>
</dbReference>
<keyword evidence="1" id="KW-0472">Membrane</keyword>
<evidence type="ECO:0000313" key="3">
    <source>
        <dbReference type="Proteomes" id="UP001060039"/>
    </source>
</evidence>
<keyword evidence="1" id="KW-0812">Transmembrane</keyword>
<evidence type="ECO:0000313" key="2">
    <source>
        <dbReference type="EMBL" id="UTT63296.1"/>
    </source>
</evidence>
<protein>
    <recommendedName>
        <fullName evidence="4">Sortase</fullName>
    </recommendedName>
</protein>
<dbReference type="EMBL" id="CP101497">
    <property type="protein sequence ID" value="UTT63296.1"/>
    <property type="molecule type" value="Genomic_DNA"/>
</dbReference>
<accession>A0ABY5FYT6</accession>
<proteinExistence type="predicted"/>
<name>A0ABY5FYT6_9MICO</name>
<feature type="transmembrane region" description="Helical" evidence="1">
    <location>
        <begin position="168"/>
        <end position="191"/>
    </location>
</feature>